<keyword evidence="20" id="KW-1185">Reference proteome</keyword>
<dbReference type="Proteomes" id="UP000298138">
    <property type="component" value="Unassembled WGS sequence"/>
</dbReference>
<reference evidence="19 20" key="1">
    <citation type="submission" date="2019-04" db="EMBL/GenBank/DDBJ databases">
        <title>Comparative genomics and transcriptomics to analyze fruiting body development in filamentous ascomycetes.</title>
        <authorList>
            <consortium name="DOE Joint Genome Institute"/>
            <person name="Lutkenhaus R."/>
            <person name="Traeger S."/>
            <person name="Breuer J."/>
            <person name="Kuo A."/>
            <person name="Lipzen A."/>
            <person name="Pangilinan J."/>
            <person name="Dilworth D."/>
            <person name="Sandor L."/>
            <person name="Poggeler S."/>
            <person name="Barry K."/>
            <person name="Grigoriev I.V."/>
            <person name="Nowrousian M."/>
        </authorList>
    </citation>
    <scope>NUCLEOTIDE SEQUENCE [LARGE SCALE GENOMIC DNA]</scope>
    <source>
        <strain evidence="19 20">CBS 389.68</strain>
    </source>
</reference>
<evidence type="ECO:0000313" key="20">
    <source>
        <dbReference type="Proteomes" id="UP000298138"/>
    </source>
</evidence>
<dbReference type="EC" id="4.1.2.63" evidence="12"/>
<comment type="catalytic activity">
    <reaction evidence="10">
        <text>a 2-hydroxy-3-methyl fatty acyl-CoA = a 2-methyl-branched fatty aldehyde + formyl-CoA</text>
        <dbReference type="Rhea" id="RHEA:25375"/>
        <dbReference type="ChEBI" id="CHEBI:49188"/>
        <dbReference type="ChEBI" id="CHEBI:57376"/>
        <dbReference type="ChEBI" id="CHEBI:58783"/>
        <dbReference type="EC" id="4.1.2.63"/>
    </reaction>
    <physiologicalReaction direction="left-to-right" evidence="10">
        <dbReference type="Rhea" id="RHEA:25376"/>
    </physiologicalReaction>
</comment>
<proteinExistence type="inferred from homology"/>
<evidence type="ECO:0000256" key="3">
    <source>
        <dbReference type="ARBA" id="ARBA00004253"/>
    </source>
</evidence>
<dbReference type="Pfam" id="PF00205">
    <property type="entry name" value="TPP_enzyme_M"/>
    <property type="match status" value="1"/>
</dbReference>
<dbReference type="InterPro" id="IPR029061">
    <property type="entry name" value="THDP-binding"/>
</dbReference>
<dbReference type="CDD" id="cd07035">
    <property type="entry name" value="TPP_PYR_POX_like"/>
    <property type="match status" value="1"/>
</dbReference>
<evidence type="ECO:0000256" key="1">
    <source>
        <dbReference type="ARBA" id="ARBA00001946"/>
    </source>
</evidence>
<evidence type="ECO:0000259" key="16">
    <source>
        <dbReference type="Pfam" id="PF00205"/>
    </source>
</evidence>
<dbReference type="GO" id="GO:0001561">
    <property type="term" value="P:fatty acid alpha-oxidation"/>
    <property type="evidence" value="ECO:0007669"/>
    <property type="project" value="TreeGrafter"/>
</dbReference>
<dbReference type="AlphaFoldDB" id="A0A4V3SJ08"/>
<evidence type="ECO:0000256" key="6">
    <source>
        <dbReference type="ARBA" id="ARBA00022842"/>
    </source>
</evidence>
<dbReference type="FunFam" id="3.40.50.970:FF:000054">
    <property type="entry name" value="Putative 2-hydroxyphytanoyl-CoA lyase"/>
    <property type="match status" value="1"/>
</dbReference>
<evidence type="ECO:0000256" key="9">
    <source>
        <dbReference type="ARBA" id="ARBA00023239"/>
    </source>
</evidence>
<keyword evidence="9" id="KW-0456">Lyase</keyword>
<dbReference type="SUPFAM" id="SSF52518">
    <property type="entry name" value="Thiamin diphosphate-binding fold (THDP-binding)"/>
    <property type="match status" value="2"/>
</dbReference>
<sequence>MVSTAPVTGAQHIANTLHSLGVTVVFGIVGIPVIEVAEALLAKGIRFVSFRNEQAASYAASAYGYLTGRPGICLVVGGPGVIHALAGVHNSMSNTAYPMLLLAGAAPSTDSGTKLSFQQLDAVAMLQSHTKLALRPPTLAQLSSDIRDAYRTAFYGRPGCTFVDLPADFIQGSLDERAPIISAIPAPPESLGDPARIDAIANGLRNAQRPLIIIGKGAAYSRSESHLRQFIETTKIPFLPTPQGKGLLPDGHPLDTSAARSTVLKSADFILVLGARINWILHFGTRFSPTATIAQVDISAEEFGRNSTSPDLSITGSIPAVITQLSTSPSLRNFSHPESSEWRQLITTSSTKNTKKSLQLAKTPTPAAARMTYHRVFYLLHHTLELLTKRENLLYVSEGANTMDISRSTIPVASPRSRLDAGTSATMGVGMGYAIAGAIAHPEKRVIAIEGDSAFGFSLAEVETMARYKLPVIILVMNNGGVYHGVADEEHEWEKVRTQGPGLPSTALGFETRYADVAVALGGRGWRVRTEAELQEAVRQAWAWREGPSVIDVVIDSGKGGKLSFAWLEKKEEKAKL</sequence>
<comment type="function">
    <text evidence="13">Catalyzes a carbon-carbon cleavage reaction; cleaves a 2-hydroxy-3-methylacyl-CoA into formyl-CoA and a 2-methyl-branched fatty aldehyde.</text>
</comment>
<dbReference type="InterPro" id="IPR011766">
    <property type="entry name" value="TPP_enzyme_TPP-bd"/>
</dbReference>
<dbReference type="PANTHER" id="PTHR43710">
    <property type="entry name" value="2-HYDROXYACYL-COA LYASE"/>
    <property type="match status" value="1"/>
</dbReference>
<dbReference type="GO" id="GO:0106359">
    <property type="term" value="F:2-hydroxyacyl-CoA lyase activity"/>
    <property type="evidence" value="ECO:0007669"/>
    <property type="project" value="UniProtKB-EC"/>
</dbReference>
<accession>A0A4V3SJ08</accession>
<evidence type="ECO:0000256" key="4">
    <source>
        <dbReference type="ARBA" id="ARBA00007812"/>
    </source>
</evidence>
<dbReference type="InterPro" id="IPR012000">
    <property type="entry name" value="Thiamin_PyroP_enz_cen_dom"/>
</dbReference>
<keyword evidence="6" id="KW-0460">Magnesium</keyword>
<comment type="cofactor">
    <cofactor evidence="1">
        <name>Mg(2+)</name>
        <dbReference type="ChEBI" id="CHEBI:18420"/>
    </cofactor>
</comment>
<evidence type="ECO:0000256" key="10">
    <source>
        <dbReference type="ARBA" id="ARBA00044451"/>
    </source>
</evidence>
<dbReference type="SUPFAM" id="SSF52467">
    <property type="entry name" value="DHS-like NAD/FAD-binding domain"/>
    <property type="match status" value="1"/>
</dbReference>
<name>A0A4V3SJ08_9PEZI</name>
<evidence type="ECO:0000256" key="5">
    <source>
        <dbReference type="ARBA" id="ARBA00022723"/>
    </source>
</evidence>
<evidence type="ECO:0000256" key="15">
    <source>
        <dbReference type="RuleBase" id="RU362132"/>
    </source>
</evidence>
<dbReference type="InParanoid" id="A0A4V3SJ08"/>
<dbReference type="Pfam" id="PF02776">
    <property type="entry name" value="TPP_enzyme_N"/>
    <property type="match status" value="1"/>
</dbReference>
<dbReference type="Gene3D" id="3.40.50.970">
    <property type="match status" value="2"/>
</dbReference>
<keyword evidence="7 15" id="KW-0786">Thiamine pyrophosphate</keyword>
<dbReference type="STRING" id="341454.A0A4V3SJ08"/>
<evidence type="ECO:0000256" key="2">
    <source>
        <dbReference type="ARBA" id="ARBA00001964"/>
    </source>
</evidence>
<comment type="subcellular location">
    <subcellularLocation>
        <location evidence="3">Peroxisome matrix</location>
    </subcellularLocation>
</comment>
<dbReference type="InterPro" id="IPR012001">
    <property type="entry name" value="Thiamin_PyroP_enz_TPP-bd_dom"/>
</dbReference>
<keyword evidence="8" id="KW-0576">Peroxisome</keyword>
<dbReference type="InterPro" id="IPR045025">
    <property type="entry name" value="HACL1-like"/>
</dbReference>
<dbReference type="GO" id="GO:0030976">
    <property type="term" value="F:thiamine pyrophosphate binding"/>
    <property type="evidence" value="ECO:0007669"/>
    <property type="project" value="InterPro"/>
</dbReference>
<evidence type="ECO:0000259" key="18">
    <source>
        <dbReference type="Pfam" id="PF02776"/>
    </source>
</evidence>
<evidence type="ECO:0000256" key="7">
    <source>
        <dbReference type="ARBA" id="ARBA00023052"/>
    </source>
</evidence>
<evidence type="ECO:0000256" key="8">
    <source>
        <dbReference type="ARBA" id="ARBA00023140"/>
    </source>
</evidence>
<dbReference type="Gene3D" id="3.40.50.1220">
    <property type="entry name" value="TPP-binding domain"/>
    <property type="match status" value="1"/>
</dbReference>
<dbReference type="CDD" id="cd02004">
    <property type="entry name" value="TPP_BZL_OCoD_HPCL"/>
    <property type="match status" value="1"/>
</dbReference>
<dbReference type="EMBL" id="ML220116">
    <property type="protein sequence ID" value="TGZ82195.1"/>
    <property type="molecule type" value="Genomic_DNA"/>
</dbReference>
<feature type="domain" description="Thiamine pyrophosphate enzyme N-terminal TPP-binding" evidence="18">
    <location>
        <begin position="8"/>
        <end position="125"/>
    </location>
</feature>
<comment type="cofactor">
    <cofactor evidence="2">
        <name>thiamine diphosphate</name>
        <dbReference type="ChEBI" id="CHEBI:58937"/>
    </cofactor>
</comment>
<dbReference type="PANTHER" id="PTHR43710:SF2">
    <property type="entry name" value="2-HYDROXYACYL-COA LYASE 1"/>
    <property type="match status" value="1"/>
</dbReference>
<evidence type="ECO:0000256" key="12">
    <source>
        <dbReference type="ARBA" id="ARBA00044518"/>
    </source>
</evidence>
<comment type="catalytic activity">
    <reaction evidence="11">
        <text>an (R)-2-hydroxy-long-chain-fatty acyl-CoA = a long-chain fatty aldehyde + formyl-CoA</text>
        <dbReference type="Rhea" id="RHEA:67444"/>
        <dbReference type="ChEBI" id="CHEBI:17176"/>
        <dbReference type="ChEBI" id="CHEBI:57376"/>
        <dbReference type="ChEBI" id="CHEBI:170012"/>
        <dbReference type="EC" id="4.1.2.63"/>
    </reaction>
    <physiologicalReaction direction="left-to-right" evidence="11">
        <dbReference type="Rhea" id="RHEA:67445"/>
    </physiologicalReaction>
</comment>
<feature type="domain" description="Thiamine pyrophosphate enzyme central" evidence="16">
    <location>
        <begin position="197"/>
        <end position="325"/>
    </location>
</feature>
<dbReference type="InterPro" id="IPR000399">
    <property type="entry name" value="TPP-bd_CS"/>
</dbReference>
<gene>
    <name evidence="19" type="ORF">EX30DRAFT_340080</name>
</gene>
<evidence type="ECO:0000256" key="13">
    <source>
        <dbReference type="ARBA" id="ARBA00059692"/>
    </source>
</evidence>
<dbReference type="GO" id="GO:0000287">
    <property type="term" value="F:magnesium ion binding"/>
    <property type="evidence" value="ECO:0007669"/>
    <property type="project" value="InterPro"/>
</dbReference>
<dbReference type="OrthoDB" id="10006023at2759"/>
<evidence type="ECO:0000313" key="19">
    <source>
        <dbReference type="EMBL" id="TGZ82195.1"/>
    </source>
</evidence>
<dbReference type="FunCoup" id="A0A4V3SJ08">
    <property type="interactions" value="414"/>
</dbReference>
<keyword evidence="5" id="KW-0479">Metal-binding</keyword>
<dbReference type="Pfam" id="PF02775">
    <property type="entry name" value="TPP_enzyme_C"/>
    <property type="match status" value="1"/>
</dbReference>
<evidence type="ECO:0000256" key="11">
    <source>
        <dbReference type="ARBA" id="ARBA00044454"/>
    </source>
</evidence>
<dbReference type="InterPro" id="IPR029035">
    <property type="entry name" value="DHS-like_NAD/FAD-binding_dom"/>
</dbReference>
<dbReference type="PROSITE" id="PS00187">
    <property type="entry name" value="TPP_ENZYMES"/>
    <property type="match status" value="1"/>
</dbReference>
<feature type="domain" description="Thiamine pyrophosphate enzyme TPP-binding" evidence="17">
    <location>
        <begin position="399"/>
        <end position="553"/>
    </location>
</feature>
<comment type="similarity">
    <text evidence="4 15">Belongs to the TPP enzyme family.</text>
</comment>
<protein>
    <recommendedName>
        <fullName evidence="14">2-hydroxyacyl-CoA lyase</fullName>
        <ecNumber evidence="12">4.1.2.63</ecNumber>
    </recommendedName>
</protein>
<dbReference type="GO" id="GO:0005782">
    <property type="term" value="C:peroxisomal matrix"/>
    <property type="evidence" value="ECO:0007669"/>
    <property type="project" value="UniProtKB-SubCell"/>
</dbReference>
<organism evidence="19 20">
    <name type="scientific">Ascodesmis nigricans</name>
    <dbReference type="NCBI Taxonomy" id="341454"/>
    <lineage>
        <taxon>Eukaryota</taxon>
        <taxon>Fungi</taxon>
        <taxon>Dikarya</taxon>
        <taxon>Ascomycota</taxon>
        <taxon>Pezizomycotina</taxon>
        <taxon>Pezizomycetes</taxon>
        <taxon>Pezizales</taxon>
        <taxon>Ascodesmidaceae</taxon>
        <taxon>Ascodesmis</taxon>
    </lineage>
</organism>
<evidence type="ECO:0000256" key="14">
    <source>
        <dbReference type="ARBA" id="ARBA00070390"/>
    </source>
</evidence>
<evidence type="ECO:0000259" key="17">
    <source>
        <dbReference type="Pfam" id="PF02775"/>
    </source>
</evidence>